<organism evidence="2 3">
    <name type="scientific">Solanum commersonii</name>
    <name type="common">Commerson's wild potato</name>
    <name type="synonym">Commerson's nightshade</name>
    <dbReference type="NCBI Taxonomy" id="4109"/>
    <lineage>
        <taxon>Eukaryota</taxon>
        <taxon>Viridiplantae</taxon>
        <taxon>Streptophyta</taxon>
        <taxon>Embryophyta</taxon>
        <taxon>Tracheophyta</taxon>
        <taxon>Spermatophyta</taxon>
        <taxon>Magnoliopsida</taxon>
        <taxon>eudicotyledons</taxon>
        <taxon>Gunneridae</taxon>
        <taxon>Pentapetalae</taxon>
        <taxon>asterids</taxon>
        <taxon>lamiids</taxon>
        <taxon>Solanales</taxon>
        <taxon>Solanaceae</taxon>
        <taxon>Solanoideae</taxon>
        <taxon>Solaneae</taxon>
        <taxon>Solanum</taxon>
    </lineage>
</organism>
<protein>
    <submittedName>
        <fullName evidence="2">Uncharacterized protein</fullName>
    </submittedName>
</protein>
<sequence>MLRVRSPILRGPTPSQQQGLTKMNKQPLLIRPLAQSQCPYQGMRTLLQWPVSQTYGVLRANGKSIEMPR</sequence>
<evidence type="ECO:0000256" key="1">
    <source>
        <dbReference type="SAM" id="MobiDB-lite"/>
    </source>
</evidence>
<comment type="caution">
    <text evidence="2">The sequence shown here is derived from an EMBL/GenBank/DDBJ whole genome shotgun (WGS) entry which is preliminary data.</text>
</comment>
<dbReference type="AlphaFoldDB" id="A0A9J5Z343"/>
<evidence type="ECO:0000313" key="3">
    <source>
        <dbReference type="Proteomes" id="UP000824120"/>
    </source>
</evidence>
<evidence type="ECO:0000313" key="2">
    <source>
        <dbReference type="EMBL" id="KAG5606311.1"/>
    </source>
</evidence>
<accession>A0A9J5Z343</accession>
<dbReference type="EMBL" id="JACXVP010000005">
    <property type="protein sequence ID" value="KAG5606311.1"/>
    <property type="molecule type" value="Genomic_DNA"/>
</dbReference>
<name>A0A9J5Z343_SOLCO</name>
<dbReference type="Proteomes" id="UP000824120">
    <property type="component" value="Chromosome 5"/>
</dbReference>
<reference evidence="2 3" key="1">
    <citation type="submission" date="2020-09" db="EMBL/GenBank/DDBJ databases">
        <title>De no assembly of potato wild relative species, Solanum commersonii.</title>
        <authorList>
            <person name="Cho K."/>
        </authorList>
    </citation>
    <scope>NUCLEOTIDE SEQUENCE [LARGE SCALE GENOMIC DNA]</scope>
    <source>
        <strain evidence="2">LZ3.2</strain>
        <tissue evidence="2">Leaf</tissue>
    </source>
</reference>
<feature type="region of interest" description="Disordered" evidence="1">
    <location>
        <begin position="1"/>
        <end position="21"/>
    </location>
</feature>
<proteinExistence type="predicted"/>
<gene>
    <name evidence="2" type="ORF">H5410_027803</name>
</gene>
<keyword evidence="3" id="KW-1185">Reference proteome</keyword>